<dbReference type="PANTHER" id="PTHR16776">
    <property type="entry name" value="EXTRACELLULAR MATRIX PROTEIN 1"/>
    <property type="match status" value="1"/>
</dbReference>
<dbReference type="Pfam" id="PF05782">
    <property type="entry name" value="ECM1"/>
    <property type="match status" value="1"/>
</dbReference>
<dbReference type="GO" id="GO:0005615">
    <property type="term" value="C:extracellular space"/>
    <property type="evidence" value="ECO:0007669"/>
    <property type="project" value="InterPro"/>
</dbReference>
<gene>
    <name evidence="5" type="primary">btf3l4</name>
</gene>
<dbReference type="RefSeq" id="XP_002942617.3">
    <property type="nucleotide sequence ID" value="XM_002942571.5"/>
</dbReference>
<dbReference type="Gene3D" id="1.10.246.10">
    <property type="match status" value="3"/>
</dbReference>
<evidence type="ECO:0000256" key="3">
    <source>
        <dbReference type="ARBA" id="ARBA00022737"/>
    </source>
</evidence>
<dbReference type="OrthoDB" id="9889855at2759"/>
<evidence type="ECO:0000256" key="1">
    <source>
        <dbReference type="ARBA" id="ARBA00004613"/>
    </source>
</evidence>
<dbReference type="GeneTree" id="ENSGT00940000154296"/>
<organism evidence="5">
    <name type="scientific">Xenopus tropicalis</name>
    <name type="common">Western clawed frog</name>
    <name type="synonym">Silurana tropicalis</name>
    <dbReference type="NCBI Taxonomy" id="8364"/>
    <lineage>
        <taxon>Eukaryota</taxon>
        <taxon>Metazoa</taxon>
        <taxon>Chordata</taxon>
        <taxon>Craniata</taxon>
        <taxon>Vertebrata</taxon>
        <taxon>Euteleostomi</taxon>
        <taxon>Amphibia</taxon>
        <taxon>Batrachia</taxon>
        <taxon>Anura</taxon>
        <taxon>Pipoidea</taxon>
        <taxon>Pipidae</taxon>
        <taxon>Xenopodinae</taxon>
        <taxon>Xenopus</taxon>
        <taxon>Silurana</taxon>
    </lineage>
</organism>
<dbReference type="KEGG" id="xtr:100495718"/>
<feature type="signal peptide" evidence="4">
    <location>
        <begin position="1"/>
        <end position="22"/>
    </location>
</feature>
<evidence type="ECO:0000256" key="4">
    <source>
        <dbReference type="SAM" id="SignalP"/>
    </source>
</evidence>
<evidence type="ECO:0000256" key="2">
    <source>
        <dbReference type="ARBA" id="ARBA00022525"/>
    </source>
</evidence>
<evidence type="ECO:0000313" key="5">
    <source>
        <dbReference type="Ensembl" id="ENSXETP00000017657"/>
    </source>
</evidence>
<dbReference type="InterPro" id="IPR008605">
    <property type="entry name" value="ECM1"/>
</dbReference>
<dbReference type="PANTHER" id="PTHR16776:SF3">
    <property type="entry name" value="EXTRACELLULAR MATRIX PROTEIN 1"/>
    <property type="match status" value="1"/>
</dbReference>
<protein>
    <submittedName>
        <fullName evidence="5">Transcription factor BTF3 homolog 4</fullName>
    </submittedName>
</protein>
<reference evidence="5" key="2">
    <citation type="submission" date="2019-11" db="UniProtKB">
        <authorList>
            <consortium name="Ensembl"/>
        </authorList>
    </citation>
    <scope>IDENTIFICATION</scope>
</reference>
<dbReference type="AlphaFoldDB" id="A0A5S6L6L1"/>
<proteinExistence type="predicted"/>
<dbReference type="Xenbase" id="XB-GENE-948236">
    <property type="gene designation" value="btf3l4"/>
</dbReference>
<keyword evidence="4" id="KW-0732">Signal</keyword>
<name>A0A5S6L6L1_XENTR</name>
<feature type="chain" id="PRO_5030137671" evidence="4">
    <location>
        <begin position="23"/>
        <end position="455"/>
    </location>
</feature>
<comment type="subcellular location">
    <subcellularLocation>
        <location evidence="1">Secreted</location>
    </subcellularLocation>
</comment>
<accession>A0A5S6L6L1</accession>
<keyword evidence="3" id="KW-0677">Repeat</keyword>
<dbReference type="SUPFAM" id="SSF48552">
    <property type="entry name" value="Serum albumin-like"/>
    <property type="match status" value="3"/>
</dbReference>
<dbReference type="STRING" id="8364.ENSXETP00000017657"/>
<dbReference type="Bgee" id="ENSXETG00000008056">
    <property type="expression patterns" value="Expressed in ovary and 14 other cell types or tissues"/>
</dbReference>
<reference evidence="5" key="1">
    <citation type="journal article" date="2010" name="Science">
        <title>The genome of the Western clawed frog Xenopus tropicalis.</title>
        <authorList>
            <person name="Hellsten U."/>
            <person name="Harland R.M."/>
            <person name="Gilchrist M.J."/>
            <person name="Hendrix D."/>
            <person name="Jurka J."/>
            <person name="Kapitonov V."/>
            <person name="Ovcharenko I."/>
            <person name="Putnam N.H."/>
            <person name="Shu S."/>
            <person name="Taher L."/>
            <person name="Blitz I.L."/>
            <person name="Blumberg B."/>
            <person name="Dichmann D.S."/>
            <person name="Dubchak I."/>
            <person name="Amaya E."/>
            <person name="Detter J.C."/>
            <person name="Fletcher R."/>
            <person name="Gerhard D.S."/>
            <person name="Goodstein D."/>
            <person name="Graves T."/>
            <person name="Grigoriev I.V."/>
            <person name="Grimwood J."/>
            <person name="Kawashima T."/>
            <person name="Lindquist E."/>
            <person name="Lucas S.M."/>
            <person name="Mead P.E."/>
            <person name="Mitros T."/>
            <person name="Ogino H."/>
            <person name="Ohta Y."/>
            <person name="Poliakov A.V."/>
            <person name="Pollet N."/>
            <person name="Robert J."/>
            <person name="Salamov A."/>
            <person name="Sater A.K."/>
            <person name="Schmutz J."/>
            <person name="Terry A."/>
            <person name="Vize P.D."/>
            <person name="Warren W.C."/>
            <person name="Wells D."/>
            <person name="Wills A."/>
            <person name="Wilson R.K."/>
            <person name="Zimmerman L.B."/>
            <person name="Zorn A.M."/>
            <person name="Grainger R."/>
            <person name="Grammer T."/>
            <person name="Khokha M.K."/>
            <person name="Richardson P.M."/>
            <person name="Rokhsar D.S."/>
        </authorList>
    </citation>
    <scope>NUCLEOTIDE SEQUENCE [LARGE SCALE GENOMIC DNA]</scope>
    <source>
        <strain evidence="5">Nigerian</strain>
    </source>
</reference>
<keyword evidence="2" id="KW-0964">Secreted</keyword>
<dbReference type="GO" id="GO:0007165">
    <property type="term" value="P:signal transduction"/>
    <property type="evidence" value="ECO:0007669"/>
    <property type="project" value="InterPro"/>
</dbReference>
<dbReference type="InterPro" id="IPR020858">
    <property type="entry name" value="Serum_albumin-like"/>
</dbReference>
<dbReference type="Ensembl" id="ENSXETT00000017657">
    <property type="protein sequence ID" value="ENSXETP00000017657"/>
    <property type="gene ID" value="ENSXETG00000008056"/>
</dbReference>
<sequence length="455" mass="51371">MTMNCCLAWILPLLLLSGICQAHRGQEQREMTLQLPLLFQEQIQVAAPRPGPRGRRPTSPCSEGEPCAVADLISPLNRDLNDFPPGHPRSSNIENICNKNRPKTNYGPHNLPQTGFSYLSRQGKAINAIEEGYEQCCDQEDKLSCAEELWKKSLEDFCQEEFSIKTAHYHCCKKKGKAKEACFRSGAPNPSYSFAMGQESGSADVPRVGRARNLGECPPSSPHCRREPKYKLPDLSFPPGEPKASNIQNICKLRKLRPTYSKSDLPTSGFGHYIRQAKTINRLENEYKKCCRDEDVACAHIAWEKELGEFCTQEHEVFTKAHECCDKRVNMYSCFASKAPHPEYDKEVEQFNLSEFTPVTLQKLCGDIKVLTKHKQIPLLVSELRESCCSTPVGDMMVCADNQKLAFIETVCGAKKDLWKDSQACCKQKDQERIDCFGHYLQNVLVALSHRNDQA</sequence>